<dbReference type="InterPro" id="IPR051332">
    <property type="entry name" value="Fosfomycin_Res_Enzymes"/>
</dbReference>
<evidence type="ECO:0000259" key="2">
    <source>
        <dbReference type="PROSITE" id="PS51819"/>
    </source>
</evidence>
<dbReference type="GO" id="GO:0016740">
    <property type="term" value="F:transferase activity"/>
    <property type="evidence" value="ECO:0007669"/>
    <property type="project" value="UniProtKB-KW"/>
</dbReference>
<dbReference type="SUPFAM" id="SSF54593">
    <property type="entry name" value="Glyoxalase/Bleomycin resistance protein/Dihydroxybiphenyl dioxygenase"/>
    <property type="match status" value="1"/>
</dbReference>
<evidence type="ECO:0000313" key="3">
    <source>
        <dbReference type="EMBL" id="TQV71493.1"/>
    </source>
</evidence>
<reference evidence="3 4" key="1">
    <citation type="submission" date="2019-06" db="EMBL/GenBank/DDBJ databases">
        <title>Draft genome of Aliikangiella marina GYP-15.</title>
        <authorList>
            <person name="Wang G."/>
        </authorList>
    </citation>
    <scope>NUCLEOTIDE SEQUENCE [LARGE SCALE GENOMIC DNA]</scope>
    <source>
        <strain evidence="3 4">GYP-15</strain>
    </source>
</reference>
<protein>
    <submittedName>
        <fullName evidence="3">Glutathione transferase</fullName>
    </submittedName>
</protein>
<dbReference type="InterPro" id="IPR037523">
    <property type="entry name" value="VOC_core"/>
</dbReference>
<feature type="domain" description="VOC" evidence="2">
    <location>
        <begin position="4"/>
        <end position="112"/>
    </location>
</feature>
<dbReference type="Pfam" id="PF00903">
    <property type="entry name" value="Glyoxalase"/>
    <property type="match status" value="1"/>
</dbReference>
<organism evidence="3 4">
    <name type="scientific">Aliikangiella marina</name>
    <dbReference type="NCBI Taxonomy" id="1712262"/>
    <lineage>
        <taxon>Bacteria</taxon>
        <taxon>Pseudomonadati</taxon>
        <taxon>Pseudomonadota</taxon>
        <taxon>Gammaproteobacteria</taxon>
        <taxon>Oceanospirillales</taxon>
        <taxon>Pleioneaceae</taxon>
        <taxon>Aliikangiella</taxon>
    </lineage>
</organism>
<dbReference type="Proteomes" id="UP000317839">
    <property type="component" value="Unassembled WGS sequence"/>
</dbReference>
<proteinExistence type="predicted"/>
<dbReference type="AlphaFoldDB" id="A0A545T2P3"/>
<evidence type="ECO:0000313" key="4">
    <source>
        <dbReference type="Proteomes" id="UP000317839"/>
    </source>
</evidence>
<dbReference type="RefSeq" id="WP_142943892.1">
    <property type="nucleotide sequence ID" value="NZ_VIKR01000006.1"/>
</dbReference>
<dbReference type="PROSITE" id="PS51819">
    <property type="entry name" value="VOC"/>
    <property type="match status" value="1"/>
</dbReference>
<dbReference type="PANTHER" id="PTHR36113:SF6">
    <property type="entry name" value="FOSFOMYCIN RESISTANCE PROTEIN FOSX"/>
    <property type="match status" value="1"/>
</dbReference>
<dbReference type="Gene3D" id="3.10.180.10">
    <property type="entry name" value="2,3-Dihydroxybiphenyl 1,2-Dioxygenase, domain 1"/>
    <property type="match status" value="1"/>
</dbReference>
<name>A0A545T2P3_9GAMM</name>
<dbReference type="EMBL" id="VIKR01000006">
    <property type="protein sequence ID" value="TQV71493.1"/>
    <property type="molecule type" value="Genomic_DNA"/>
</dbReference>
<keyword evidence="1" id="KW-0479">Metal-binding</keyword>
<dbReference type="InterPro" id="IPR029068">
    <property type="entry name" value="Glyas_Bleomycin-R_OHBP_Dase"/>
</dbReference>
<keyword evidence="3" id="KW-0808">Transferase</keyword>
<accession>A0A545T2P3</accession>
<dbReference type="PANTHER" id="PTHR36113">
    <property type="entry name" value="LYASE, PUTATIVE-RELATED-RELATED"/>
    <property type="match status" value="1"/>
</dbReference>
<gene>
    <name evidence="3" type="ORF">FLL45_20275</name>
</gene>
<evidence type="ECO:0000256" key="1">
    <source>
        <dbReference type="ARBA" id="ARBA00022723"/>
    </source>
</evidence>
<dbReference type="GO" id="GO:0046872">
    <property type="term" value="F:metal ion binding"/>
    <property type="evidence" value="ECO:0007669"/>
    <property type="project" value="UniProtKB-KW"/>
</dbReference>
<dbReference type="OrthoDB" id="4265398at2"/>
<comment type="caution">
    <text evidence="3">The sequence shown here is derived from an EMBL/GenBank/DDBJ whole genome shotgun (WGS) entry which is preliminary data.</text>
</comment>
<sequence length="134" mass="15052">MPSGLNHVTIAVSDLDKSLSFYHHIISCQPVVRWDKGAYLSLGDLWLCLLVDKPSPSLDYSHIAFSVDQAELEKYNLLAKQGKIKIWKANQSEGGSIYLLDPDGYKLELHCGDLQSRLNSLKSCPYSGLQWLQD</sequence>
<keyword evidence="4" id="KW-1185">Reference proteome</keyword>
<dbReference type="InterPro" id="IPR004360">
    <property type="entry name" value="Glyas_Fos-R_dOase_dom"/>
</dbReference>